<gene>
    <name evidence="1" type="ORF">FBU59_003540</name>
</gene>
<name>A0ACC1J8B9_9FUNG</name>
<evidence type="ECO:0000313" key="1">
    <source>
        <dbReference type="EMBL" id="KAJ1941289.1"/>
    </source>
</evidence>
<dbReference type="EMBL" id="JANBPW010002301">
    <property type="protein sequence ID" value="KAJ1941289.1"/>
    <property type="molecule type" value="Genomic_DNA"/>
</dbReference>
<evidence type="ECO:0000313" key="2">
    <source>
        <dbReference type="Proteomes" id="UP001150603"/>
    </source>
</evidence>
<dbReference type="Proteomes" id="UP001150603">
    <property type="component" value="Unassembled WGS sequence"/>
</dbReference>
<reference evidence="1" key="1">
    <citation type="submission" date="2022-07" db="EMBL/GenBank/DDBJ databases">
        <title>Phylogenomic reconstructions and comparative analyses of Kickxellomycotina fungi.</title>
        <authorList>
            <person name="Reynolds N.K."/>
            <person name="Stajich J.E."/>
            <person name="Barry K."/>
            <person name="Grigoriev I.V."/>
            <person name="Crous P."/>
            <person name="Smith M.E."/>
        </authorList>
    </citation>
    <scope>NUCLEOTIDE SEQUENCE</scope>
    <source>
        <strain evidence="1">NRRL 5244</strain>
    </source>
</reference>
<comment type="caution">
    <text evidence="1">The sequence shown here is derived from an EMBL/GenBank/DDBJ whole genome shotgun (WGS) entry which is preliminary data.</text>
</comment>
<organism evidence="1 2">
    <name type="scientific">Linderina macrospora</name>
    <dbReference type="NCBI Taxonomy" id="4868"/>
    <lineage>
        <taxon>Eukaryota</taxon>
        <taxon>Fungi</taxon>
        <taxon>Fungi incertae sedis</taxon>
        <taxon>Zoopagomycota</taxon>
        <taxon>Kickxellomycotina</taxon>
        <taxon>Kickxellomycetes</taxon>
        <taxon>Kickxellales</taxon>
        <taxon>Kickxellaceae</taxon>
        <taxon>Linderina</taxon>
    </lineage>
</organism>
<protein>
    <submittedName>
        <fullName evidence="1">Uncharacterized protein</fullName>
    </submittedName>
</protein>
<sequence>MIEAASILKKIVEALKDLINETNIDFSETGISLQAMDSSHIALCNLLLRDDGFKTYRSDRTMTLGVNLSSLSKLLKCAGNDDEVRIFTDDDADQLNFSFESANKERVSEFTLKLMDIDADAVDIPEMDYQAVIDMSSSEFSRIIRDLGSVGEAVMIDATKQGVKFSSAGDAGKGSILLKHQKSVDGDSALATSIEINEPVSHSLALKFLSNFAKAAPLADRVSIHMIEDAPVMFEFKISEIGHIRYYLAPQIDDDE</sequence>
<keyword evidence="2" id="KW-1185">Reference proteome</keyword>
<accession>A0ACC1J8B9</accession>
<proteinExistence type="predicted"/>